<feature type="transmembrane region" description="Helical" evidence="1">
    <location>
        <begin position="26"/>
        <end position="47"/>
    </location>
</feature>
<keyword evidence="1" id="KW-0812">Transmembrane</keyword>
<keyword evidence="1" id="KW-0472">Membrane</keyword>
<dbReference type="Proteomes" id="UP000317778">
    <property type="component" value="Unassembled WGS sequence"/>
</dbReference>
<protein>
    <submittedName>
        <fullName evidence="2">Uncharacterized protein</fullName>
    </submittedName>
</protein>
<proteinExistence type="predicted"/>
<keyword evidence="1" id="KW-1133">Transmembrane helix</keyword>
<organism evidence="2 3">
    <name type="scientific">candidate division TA06 bacterium B3_TA06</name>
    <dbReference type="NCBI Taxonomy" id="2012487"/>
    <lineage>
        <taxon>Bacteria</taxon>
        <taxon>Bacteria division TA06</taxon>
    </lineage>
</organism>
<dbReference type="AlphaFoldDB" id="A0A532V169"/>
<evidence type="ECO:0000313" key="3">
    <source>
        <dbReference type="Proteomes" id="UP000317778"/>
    </source>
</evidence>
<evidence type="ECO:0000256" key="1">
    <source>
        <dbReference type="SAM" id="Phobius"/>
    </source>
</evidence>
<dbReference type="EMBL" id="NJBO01000015">
    <property type="protein sequence ID" value="TKJ40941.1"/>
    <property type="molecule type" value="Genomic_DNA"/>
</dbReference>
<sequence length="337" mass="38049">MADYINEVRNLTRPQGRRSKSMKKTLAIIGVVIGIALVVTTSPIYGFGSGRYQVWYKGDLALTTARSSSLAWGATIPLTKALYPDFPDSTALFKGVDEYGKVWDIDLMGWYQGSEHNIYGKGIYRIAPLVQGVSRLANPDLADSMVYKYVNVCAFSLANSLDTVSNGDIVFWHDTLGAWRRRKRSTIREMLGYSDYSRSRINVKIPVKVYGEINLVKQDSSVVVMQPDTNFWWSVEGGEWTTINGREANIGGHWVQHQGNIWLHRKEKHFYLYPPWPPGRLDYIHVLGCAPDTLIPPHQSLFDRLRCTPWTVLKGAGIIIVTVASYWVLMSLSPDTL</sequence>
<accession>A0A532V169</accession>
<reference evidence="2 3" key="1">
    <citation type="submission" date="2017-06" db="EMBL/GenBank/DDBJ databases">
        <title>Novel microbial phyla capable of carbon fixation and sulfur reduction in deep-sea sediments.</title>
        <authorList>
            <person name="Huang J."/>
            <person name="Baker B."/>
            <person name="Wang Y."/>
        </authorList>
    </citation>
    <scope>NUCLEOTIDE SEQUENCE [LARGE SCALE GENOMIC DNA]</scope>
    <source>
        <strain evidence="2">B3_TA06</strain>
    </source>
</reference>
<evidence type="ECO:0000313" key="2">
    <source>
        <dbReference type="EMBL" id="TKJ40941.1"/>
    </source>
</evidence>
<gene>
    <name evidence="2" type="ORF">CEE36_08730</name>
</gene>
<name>A0A532V169_UNCT6</name>
<comment type="caution">
    <text evidence="2">The sequence shown here is derived from an EMBL/GenBank/DDBJ whole genome shotgun (WGS) entry which is preliminary data.</text>
</comment>